<sequence length="69" mass="7813">MIKKLLSTIFICYLVLSCTNQKPVTTGYQGQGKNAIVSTLSKPVQKQWKGIWSFEDETTFLAMILKVED</sequence>
<gene>
    <name evidence="1" type="ORF">Q2T41_20685</name>
</gene>
<reference evidence="1" key="1">
    <citation type="journal article" date="2014" name="Int. J. Syst. Evol. Microbiol.">
        <title>Complete genome of a new Firmicutes species belonging to the dominant human colonic microbiota ('Ruminococcus bicirculans') reveals two chromosomes and a selective capacity to utilize plant glucans.</title>
        <authorList>
            <consortium name="NISC Comparative Sequencing Program"/>
            <person name="Wegmann U."/>
            <person name="Louis P."/>
            <person name="Goesmann A."/>
            <person name="Henrissat B."/>
            <person name="Duncan S.H."/>
            <person name="Flint H.J."/>
        </authorList>
    </citation>
    <scope>NUCLEOTIDE SEQUENCE</scope>
    <source>
        <strain evidence="1">CECT 8869</strain>
    </source>
</reference>
<dbReference type="EMBL" id="JAUKUC010000014">
    <property type="protein sequence ID" value="MDO1515014.1"/>
    <property type="molecule type" value="Genomic_DNA"/>
</dbReference>
<name>A0ABT8RVS5_9FLAO</name>
<dbReference type="PROSITE" id="PS51257">
    <property type="entry name" value="PROKAR_LIPOPROTEIN"/>
    <property type="match status" value="1"/>
</dbReference>
<evidence type="ECO:0000313" key="2">
    <source>
        <dbReference type="Proteomes" id="UP001168579"/>
    </source>
</evidence>
<dbReference type="Proteomes" id="UP001168579">
    <property type="component" value="Unassembled WGS sequence"/>
</dbReference>
<comment type="caution">
    <text evidence="1">The sequence shown here is derived from an EMBL/GenBank/DDBJ whole genome shotgun (WGS) entry which is preliminary data.</text>
</comment>
<dbReference type="RefSeq" id="WP_304437556.1">
    <property type="nucleotide sequence ID" value="NZ_JAUKUC010000014.1"/>
</dbReference>
<keyword evidence="2" id="KW-1185">Reference proteome</keyword>
<accession>A0ABT8RVS5</accession>
<evidence type="ECO:0000313" key="1">
    <source>
        <dbReference type="EMBL" id="MDO1515014.1"/>
    </source>
</evidence>
<proteinExistence type="predicted"/>
<organism evidence="1 2">
    <name type="scientific">Maribacter confluentis</name>
    <dbReference type="NCBI Taxonomy" id="1656093"/>
    <lineage>
        <taxon>Bacteria</taxon>
        <taxon>Pseudomonadati</taxon>
        <taxon>Bacteroidota</taxon>
        <taxon>Flavobacteriia</taxon>
        <taxon>Flavobacteriales</taxon>
        <taxon>Flavobacteriaceae</taxon>
        <taxon>Maribacter</taxon>
    </lineage>
</organism>
<reference evidence="1" key="2">
    <citation type="submission" date="2023-06" db="EMBL/GenBank/DDBJ databases">
        <authorList>
            <person name="Lucena T."/>
            <person name="Sun Q."/>
        </authorList>
    </citation>
    <scope>NUCLEOTIDE SEQUENCE</scope>
    <source>
        <strain evidence="1">CECT 8869</strain>
    </source>
</reference>
<protein>
    <submittedName>
        <fullName evidence="1">Uncharacterized protein</fullName>
    </submittedName>
</protein>